<dbReference type="EMBL" id="SRZC01000017">
    <property type="protein sequence ID" value="TGX81385.1"/>
    <property type="molecule type" value="Genomic_DNA"/>
</dbReference>
<organism evidence="1 2">
    <name type="scientific">Palleniella muris</name>
    <dbReference type="NCBI Taxonomy" id="3038145"/>
    <lineage>
        <taxon>Bacteria</taxon>
        <taxon>Pseudomonadati</taxon>
        <taxon>Bacteroidota</taxon>
        <taxon>Bacteroidia</taxon>
        <taxon>Bacteroidales</taxon>
        <taxon>Prevotellaceae</taxon>
        <taxon>Palleniella</taxon>
    </lineage>
</organism>
<name>A0AC61QNV2_9BACT</name>
<comment type="caution">
    <text evidence="1">The sequence shown here is derived from an EMBL/GenBank/DDBJ whole genome shotgun (WGS) entry which is preliminary data.</text>
</comment>
<evidence type="ECO:0000313" key="1">
    <source>
        <dbReference type="EMBL" id="TGX81385.1"/>
    </source>
</evidence>
<keyword evidence="1" id="KW-0547">Nucleotide-binding</keyword>
<keyword evidence="1" id="KW-0067">ATP-binding</keyword>
<proteinExistence type="predicted"/>
<sequence>MTKVFVYGMSVDGDNFTDRKKETARLKLNFENGINTILISPRRMGKTSVVKKAIGELEGNDDVMTVYMDIYDCRSEYDFYNKFAASVIQQTAGRIEQWVDNAREFLSRLSPKISFSTDPMSEYSLSLGITPATHSPEEILNLPEIIARKKGKSIVICIDEFQQIGEMTDSLSIQKRLRGVWQHQQNCAYCLSGSKKHLMMNLFQNKRMPFYMFGETMLLERIPTSDWTEYIQGRFESKGKRISEKLCALICDTTENYSSYVQQLAWNVFAETEDVATEQNFDDGKDALIAQYSAFCQQTIQGLSTYQLNFMRAILSGVHSGFGSKKIMEEYNLGSKSNVTRIQDVLIEKEIIEKRKDGLFFADPIFAIWFGRESHVGMRR</sequence>
<evidence type="ECO:0000313" key="2">
    <source>
        <dbReference type="Proteomes" id="UP000308886"/>
    </source>
</evidence>
<gene>
    <name evidence="1" type="ORF">E5358_10390</name>
</gene>
<keyword evidence="2" id="KW-1185">Reference proteome</keyword>
<accession>A0AC61QNV2</accession>
<protein>
    <submittedName>
        <fullName evidence="1">ATP-binding protein</fullName>
    </submittedName>
</protein>
<reference evidence="1" key="1">
    <citation type="submission" date="2019-04" db="EMBL/GenBank/DDBJ databases">
        <title>Microbes associate with the intestines of laboratory mice.</title>
        <authorList>
            <person name="Navarre W."/>
            <person name="Wong E."/>
            <person name="Huang K."/>
            <person name="Tropini C."/>
            <person name="Ng K."/>
            <person name="Yu B."/>
        </authorList>
    </citation>
    <scope>NUCLEOTIDE SEQUENCE</scope>
    <source>
        <strain evidence="1">NM73_A23</strain>
    </source>
</reference>
<dbReference type="Proteomes" id="UP000308886">
    <property type="component" value="Unassembled WGS sequence"/>
</dbReference>